<evidence type="ECO:0000256" key="1">
    <source>
        <dbReference type="ARBA" id="ARBA00023002"/>
    </source>
</evidence>
<dbReference type="InterPro" id="IPR012349">
    <property type="entry name" value="Split_barrel_FMN-bd"/>
</dbReference>
<dbReference type="SMART" id="SM00903">
    <property type="entry name" value="Flavin_Reduct"/>
    <property type="match status" value="1"/>
</dbReference>
<dbReference type="InterPro" id="IPR050268">
    <property type="entry name" value="NADH-dep_flavin_reductase"/>
</dbReference>
<dbReference type="SUPFAM" id="SSF50475">
    <property type="entry name" value="FMN-binding split barrel"/>
    <property type="match status" value="1"/>
</dbReference>
<dbReference type="GO" id="GO:0010181">
    <property type="term" value="F:FMN binding"/>
    <property type="evidence" value="ECO:0007669"/>
    <property type="project" value="InterPro"/>
</dbReference>
<accession>A0A7X8XWU7</accession>
<name>A0A7X8XWU7_9BACT</name>
<sequence>MDTTTQQKMIDSALFKAAMRRITSTVTIVTSEGISGKEGLTATAVTSLSDTPPSLLVCVNKQSKAHDVILRNKTFSIHLLNEHQEAVSNTFAGYTDRQGDDKFSIVEWADQGQYKSMEGALATIHCKLIEAHNGFTHNILIGEITEITLSDENDKPLLYGNGKYTSIK</sequence>
<dbReference type="AlphaFoldDB" id="A0A7X8XWU7"/>
<evidence type="ECO:0000259" key="2">
    <source>
        <dbReference type="SMART" id="SM00903"/>
    </source>
</evidence>
<reference evidence="3 4" key="1">
    <citation type="submission" date="2020-04" db="EMBL/GenBank/DDBJ databases">
        <title>Flammeovirga sp. SR4, a novel species isolated from seawater.</title>
        <authorList>
            <person name="Wang X."/>
        </authorList>
    </citation>
    <scope>NUCLEOTIDE SEQUENCE [LARGE SCALE GENOMIC DNA]</scope>
    <source>
        <strain evidence="3 4">SR4</strain>
    </source>
</reference>
<evidence type="ECO:0000313" key="3">
    <source>
        <dbReference type="EMBL" id="NLR92611.1"/>
    </source>
</evidence>
<keyword evidence="1" id="KW-0560">Oxidoreductase</keyword>
<dbReference type="PANTHER" id="PTHR30466:SF1">
    <property type="entry name" value="FMN REDUCTASE (NADH) RUTF"/>
    <property type="match status" value="1"/>
</dbReference>
<evidence type="ECO:0000313" key="4">
    <source>
        <dbReference type="Proteomes" id="UP000585050"/>
    </source>
</evidence>
<organism evidence="3 4">
    <name type="scientific">Flammeovirga agarivorans</name>
    <dbReference type="NCBI Taxonomy" id="2726742"/>
    <lineage>
        <taxon>Bacteria</taxon>
        <taxon>Pseudomonadati</taxon>
        <taxon>Bacteroidota</taxon>
        <taxon>Cytophagia</taxon>
        <taxon>Cytophagales</taxon>
        <taxon>Flammeovirgaceae</taxon>
        <taxon>Flammeovirga</taxon>
    </lineage>
</organism>
<protein>
    <submittedName>
        <fullName evidence="3">Flavin reductase</fullName>
    </submittedName>
</protein>
<dbReference type="Pfam" id="PF01613">
    <property type="entry name" value="Flavin_Reduct"/>
    <property type="match status" value="1"/>
</dbReference>
<dbReference type="EMBL" id="JABAIL010000004">
    <property type="protein sequence ID" value="NLR92611.1"/>
    <property type="molecule type" value="Genomic_DNA"/>
</dbReference>
<keyword evidence="4" id="KW-1185">Reference proteome</keyword>
<comment type="caution">
    <text evidence="3">The sequence shown here is derived from an EMBL/GenBank/DDBJ whole genome shotgun (WGS) entry which is preliminary data.</text>
</comment>
<dbReference type="Proteomes" id="UP000585050">
    <property type="component" value="Unassembled WGS sequence"/>
</dbReference>
<feature type="domain" description="Flavin reductase like" evidence="2">
    <location>
        <begin position="19"/>
        <end position="166"/>
    </location>
</feature>
<proteinExistence type="predicted"/>
<dbReference type="InterPro" id="IPR002563">
    <property type="entry name" value="Flavin_Rdtase-like_dom"/>
</dbReference>
<dbReference type="PANTHER" id="PTHR30466">
    <property type="entry name" value="FLAVIN REDUCTASE"/>
    <property type="match status" value="1"/>
</dbReference>
<dbReference type="GO" id="GO:0042602">
    <property type="term" value="F:riboflavin reductase (NADPH) activity"/>
    <property type="evidence" value="ECO:0007669"/>
    <property type="project" value="TreeGrafter"/>
</dbReference>
<gene>
    <name evidence="3" type="ORF">HGP29_15440</name>
</gene>
<dbReference type="Gene3D" id="2.30.110.10">
    <property type="entry name" value="Electron Transport, Fmn-binding Protein, Chain A"/>
    <property type="match status" value="1"/>
</dbReference>